<sequence length="112" mass="12406">VIPPPENVFLTPQSGKMVIAWNDVNSPFLKGYNVYIDGKKINDEPLTSSKMIVKNLENNKSYKVQISAVNKNDVEGEKSKEVSEKPSSSALEVEYDVKMPFSPLDLLTSSVS</sequence>
<dbReference type="Gene3D" id="2.60.40.10">
    <property type="entry name" value="Immunoglobulins"/>
    <property type="match status" value="1"/>
</dbReference>
<evidence type="ECO:0000259" key="1">
    <source>
        <dbReference type="PROSITE" id="PS50853"/>
    </source>
</evidence>
<feature type="non-terminal residue" evidence="2">
    <location>
        <position position="1"/>
    </location>
</feature>
<dbReference type="PROSITE" id="PS50853">
    <property type="entry name" value="FN3"/>
    <property type="match status" value="1"/>
</dbReference>
<feature type="domain" description="Fibronectin type-III" evidence="1">
    <location>
        <begin position="4"/>
        <end position="90"/>
    </location>
</feature>
<dbReference type="RefSeq" id="WP_430794653.1">
    <property type="nucleotide sequence ID" value="NZ_NTWE01000142.1"/>
</dbReference>
<dbReference type="InterPro" id="IPR003961">
    <property type="entry name" value="FN3_dom"/>
</dbReference>
<reference evidence="2 3" key="1">
    <citation type="submission" date="2017-09" db="EMBL/GenBank/DDBJ databases">
        <title>Large-scale bioinformatics analysis of Bacillus genomes uncovers conserved roles of natural products in bacterial physiology.</title>
        <authorList>
            <consortium name="Agbiome Team Llc"/>
            <person name="Bleich R.M."/>
            <person name="Grubbs K.J."/>
            <person name="Santa Maria K.C."/>
            <person name="Allen S.E."/>
            <person name="Farag S."/>
            <person name="Shank E.A."/>
            <person name="Bowers A."/>
        </authorList>
    </citation>
    <scope>NUCLEOTIDE SEQUENCE [LARGE SCALE GENOMIC DNA]</scope>
    <source>
        <strain evidence="2 3">AFS010695</strain>
    </source>
</reference>
<proteinExistence type="predicted"/>
<dbReference type="InterPro" id="IPR013783">
    <property type="entry name" value="Ig-like_fold"/>
</dbReference>
<protein>
    <recommendedName>
        <fullName evidence="1">Fibronectin type-III domain-containing protein</fullName>
    </recommendedName>
</protein>
<accession>A0A2A8PPC8</accession>
<evidence type="ECO:0000313" key="3">
    <source>
        <dbReference type="Proteomes" id="UP000220635"/>
    </source>
</evidence>
<dbReference type="InterPro" id="IPR036116">
    <property type="entry name" value="FN3_sf"/>
</dbReference>
<dbReference type="Pfam" id="PF00041">
    <property type="entry name" value="fn3"/>
    <property type="match status" value="1"/>
</dbReference>
<dbReference type="Proteomes" id="UP000220635">
    <property type="component" value="Unassembled WGS sequence"/>
</dbReference>
<dbReference type="EMBL" id="NTWE01000142">
    <property type="protein sequence ID" value="PEV92557.1"/>
    <property type="molecule type" value="Genomic_DNA"/>
</dbReference>
<dbReference type="CDD" id="cd00063">
    <property type="entry name" value="FN3"/>
    <property type="match status" value="1"/>
</dbReference>
<dbReference type="AlphaFoldDB" id="A0A2A8PPC8"/>
<gene>
    <name evidence="2" type="ORF">CN425_27600</name>
</gene>
<dbReference type="SUPFAM" id="SSF49265">
    <property type="entry name" value="Fibronectin type III"/>
    <property type="match status" value="1"/>
</dbReference>
<feature type="non-terminal residue" evidence="2">
    <location>
        <position position="112"/>
    </location>
</feature>
<comment type="caution">
    <text evidence="2">The sequence shown here is derived from an EMBL/GenBank/DDBJ whole genome shotgun (WGS) entry which is preliminary data.</text>
</comment>
<evidence type="ECO:0000313" key="2">
    <source>
        <dbReference type="EMBL" id="PEV92557.1"/>
    </source>
</evidence>
<name>A0A2A8PPC8_BACCE</name>
<organism evidence="2 3">
    <name type="scientific">Bacillus cereus</name>
    <dbReference type="NCBI Taxonomy" id="1396"/>
    <lineage>
        <taxon>Bacteria</taxon>
        <taxon>Bacillati</taxon>
        <taxon>Bacillota</taxon>
        <taxon>Bacilli</taxon>
        <taxon>Bacillales</taxon>
        <taxon>Bacillaceae</taxon>
        <taxon>Bacillus</taxon>
        <taxon>Bacillus cereus group</taxon>
    </lineage>
</organism>